<protein>
    <submittedName>
        <fullName evidence="2">Uncharacterized protein</fullName>
    </submittedName>
</protein>
<dbReference type="EMBL" id="JAIWYP010000014">
    <property type="protein sequence ID" value="KAH3709403.1"/>
    <property type="molecule type" value="Genomic_DNA"/>
</dbReference>
<dbReference type="AlphaFoldDB" id="A0A9D3YXZ3"/>
<organism evidence="2 3">
    <name type="scientific">Dreissena polymorpha</name>
    <name type="common">Zebra mussel</name>
    <name type="synonym">Mytilus polymorpha</name>
    <dbReference type="NCBI Taxonomy" id="45954"/>
    <lineage>
        <taxon>Eukaryota</taxon>
        <taxon>Metazoa</taxon>
        <taxon>Spiralia</taxon>
        <taxon>Lophotrochozoa</taxon>
        <taxon>Mollusca</taxon>
        <taxon>Bivalvia</taxon>
        <taxon>Autobranchia</taxon>
        <taxon>Heteroconchia</taxon>
        <taxon>Euheterodonta</taxon>
        <taxon>Imparidentia</taxon>
        <taxon>Neoheterodontei</taxon>
        <taxon>Myida</taxon>
        <taxon>Dreissenoidea</taxon>
        <taxon>Dreissenidae</taxon>
        <taxon>Dreissena</taxon>
    </lineage>
</organism>
<sequence length="91" mass="9830">MKPAPPVATSQPPLPSPPATNTSNNQSNSDSGGDDSSKENKENNSSNDEGSKTPKRKGKQQFRSVVGITDFKDTNKVWQGNNNFNHDLTNT</sequence>
<gene>
    <name evidence="2" type="ORF">DPMN_068865</name>
</gene>
<feature type="compositionally biased region" description="Low complexity" evidence="1">
    <location>
        <begin position="19"/>
        <end position="31"/>
    </location>
</feature>
<evidence type="ECO:0000313" key="3">
    <source>
        <dbReference type="Proteomes" id="UP000828390"/>
    </source>
</evidence>
<reference evidence="2" key="1">
    <citation type="journal article" date="2019" name="bioRxiv">
        <title>The Genome of the Zebra Mussel, Dreissena polymorpha: A Resource for Invasive Species Research.</title>
        <authorList>
            <person name="McCartney M.A."/>
            <person name="Auch B."/>
            <person name="Kono T."/>
            <person name="Mallez S."/>
            <person name="Zhang Y."/>
            <person name="Obille A."/>
            <person name="Becker A."/>
            <person name="Abrahante J.E."/>
            <person name="Garbe J."/>
            <person name="Badalamenti J.P."/>
            <person name="Herman A."/>
            <person name="Mangelson H."/>
            <person name="Liachko I."/>
            <person name="Sullivan S."/>
            <person name="Sone E.D."/>
            <person name="Koren S."/>
            <person name="Silverstein K.A.T."/>
            <person name="Beckman K.B."/>
            <person name="Gohl D.M."/>
        </authorList>
    </citation>
    <scope>NUCLEOTIDE SEQUENCE</scope>
    <source>
        <strain evidence="2">Duluth1</strain>
        <tissue evidence="2">Whole animal</tissue>
    </source>
</reference>
<reference evidence="2" key="2">
    <citation type="submission" date="2020-11" db="EMBL/GenBank/DDBJ databases">
        <authorList>
            <person name="McCartney M.A."/>
            <person name="Auch B."/>
            <person name="Kono T."/>
            <person name="Mallez S."/>
            <person name="Becker A."/>
            <person name="Gohl D.M."/>
            <person name="Silverstein K.A.T."/>
            <person name="Koren S."/>
            <person name="Bechman K.B."/>
            <person name="Herman A."/>
            <person name="Abrahante J.E."/>
            <person name="Garbe J."/>
        </authorList>
    </citation>
    <scope>NUCLEOTIDE SEQUENCE</scope>
    <source>
        <strain evidence="2">Duluth1</strain>
        <tissue evidence="2">Whole animal</tissue>
    </source>
</reference>
<dbReference type="Proteomes" id="UP000828390">
    <property type="component" value="Unassembled WGS sequence"/>
</dbReference>
<feature type="compositionally biased region" description="Polar residues" evidence="1">
    <location>
        <begin position="76"/>
        <end position="91"/>
    </location>
</feature>
<name>A0A9D3YXZ3_DREPO</name>
<feature type="compositionally biased region" description="Pro residues" evidence="1">
    <location>
        <begin position="1"/>
        <end position="18"/>
    </location>
</feature>
<comment type="caution">
    <text evidence="2">The sequence shown here is derived from an EMBL/GenBank/DDBJ whole genome shotgun (WGS) entry which is preliminary data.</text>
</comment>
<feature type="region of interest" description="Disordered" evidence="1">
    <location>
        <begin position="1"/>
        <end position="91"/>
    </location>
</feature>
<proteinExistence type="predicted"/>
<keyword evidence="3" id="KW-1185">Reference proteome</keyword>
<evidence type="ECO:0000313" key="2">
    <source>
        <dbReference type="EMBL" id="KAH3709403.1"/>
    </source>
</evidence>
<accession>A0A9D3YXZ3</accession>
<evidence type="ECO:0000256" key="1">
    <source>
        <dbReference type="SAM" id="MobiDB-lite"/>
    </source>
</evidence>